<protein>
    <submittedName>
        <fullName evidence="1">Uncharacterized protein</fullName>
    </submittedName>
</protein>
<gene>
    <name evidence="1" type="ORF">RIF29_19611</name>
</gene>
<reference evidence="1 2" key="1">
    <citation type="submission" date="2024-01" db="EMBL/GenBank/DDBJ databases">
        <title>The genomes of 5 underutilized Papilionoideae crops provide insights into root nodulation and disease resistanc.</title>
        <authorList>
            <person name="Yuan L."/>
        </authorList>
    </citation>
    <scope>NUCLEOTIDE SEQUENCE [LARGE SCALE GENOMIC DNA]</scope>
    <source>
        <strain evidence="1">ZHUSHIDOU_FW_LH</strain>
        <tissue evidence="1">Leaf</tissue>
    </source>
</reference>
<proteinExistence type="predicted"/>
<comment type="caution">
    <text evidence="1">The sequence shown here is derived from an EMBL/GenBank/DDBJ whole genome shotgun (WGS) entry which is preliminary data.</text>
</comment>
<accession>A0AAN9I6N6</accession>
<evidence type="ECO:0000313" key="1">
    <source>
        <dbReference type="EMBL" id="KAK7266949.1"/>
    </source>
</evidence>
<evidence type="ECO:0000313" key="2">
    <source>
        <dbReference type="Proteomes" id="UP001372338"/>
    </source>
</evidence>
<keyword evidence="2" id="KW-1185">Reference proteome</keyword>
<organism evidence="1 2">
    <name type="scientific">Crotalaria pallida</name>
    <name type="common">Smooth rattlebox</name>
    <name type="synonym">Crotalaria striata</name>
    <dbReference type="NCBI Taxonomy" id="3830"/>
    <lineage>
        <taxon>Eukaryota</taxon>
        <taxon>Viridiplantae</taxon>
        <taxon>Streptophyta</taxon>
        <taxon>Embryophyta</taxon>
        <taxon>Tracheophyta</taxon>
        <taxon>Spermatophyta</taxon>
        <taxon>Magnoliopsida</taxon>
        <taxon>eudicotyledons</taxon>
        <taxon>Gunneridae</taxon>
        <taxon>Pentapetalae</taxon>
        <taxon>rosids</taxon>
        <taxon>fabids</taxon>
        <taxon>Fabales</taxon>
        <taxon>Fabaceae</taxon>
        <taxon>Papilionoideae</taxon>
        <taxon>50 kb inversion clade</taxon>
        <taxon>genistoids sensu lato</taxon>
        <taxon>core genistoids</taxon>
        <taxon>Crotalarieae</taxon>
        <taxon>Crotalaria</taxon>
    </lineage>
</organism>
<sequence>MKRRSMPPEVPLRALSNSIKKMMYGIMTRGGKLWVEVLKIKRLSWASALRFTITSPLSLFLSLFLPSETTTPQI</sequence>
<dbReference type="AlphaFoldDB" id="A0AAN9I6N6"/>
<dbReference type="EMBL" id="JAYWIO010000004">
    <property type="protein sequence ID" value="KAK7266949.1"/>
    <property type="molecule type" value="Genomic_DNA"/>
</dbReference>
<dbReference type="Proteomes" id="UP001372338">
    <property type="component" value="Unassembled WGS sequence"/>
</dbReference>
<name>A0AAN9I6N6_CROPI</name>